<evidence type="ECO:0000313" key="1">
    <source>
        <dbReference type="EMBL" id="HHS63483.1"/>
    </source>
</evidence>
<sequence>MGLIFILISSAGINGLLMPASAKGVMTYYSTSSGNEAIFYNPAIFKMDEGGYNFTFYYTKIYASMRNMNLGIGRRLNDFDLGISIMNYDYGMIEAKPDYPTEDSTGFYTGSDFYLGFCVAKNISTNGRIGIKAKYIYENLYVYSGATLGFDFSLAYINGFSGLSAGATNLGGTIKIANEEVNLPAKLSLGYYRIIKKFTISCDIHYLVNTNSFETSLAGEIKLTDNFETGLSINYRDQIYPGFYLGMRTRNLTIKYGASIYPYNLGMINTIGIGFSF</sequence>
<evidence type="ECO:0008006" key="2">
    <source>
        <dbReference type="Google" id="ProtNLM"/>
    </source>
</evidence>
<organism evidence="1">
    <name type="scientific">candidate division WOR-3 bacterium</name>
    <dbReference type="NCBI Taxonomy" id="2052148"/>
    <lineage>
        <taxon>Bacteria</taxon>
        <taxon>Bacteria division WOR-3</taxon>
    </lineage>
</organism>
<accession>A0A7C6EHX8</accession>
<protein>
    <recommendedName>
        <fullName evidence="2">PorV/PorQ family protein</fullName>
    </recommendedName>
</protein>
<name>A0A7C6EHX8_UNCW3</name>
<comment type="caution">
    <text evidence="1">The sequence shown here is derived from an EMBL/GenBank/DDBJ whole genome shotgun (WGS) entry which is preliminary data.</text>
</comment>
<dbReference type="AlphaFoldDB" id="A0A7C6EHX8"/>
<dbReference type="EMBL" id="DTHJ01000162">
    <property type="protein sequence ID" value="HHS63483.1"/>
    <property type="molecule type" value="Genomic_DNA"/>
</dbReference>
<gene>
    <name evidence="1" type="ORF">ENV70_07745</name>
</gene>
<reference evidence="1" key="1">
    <citation type="journal article" date="2020" name="mSystems">
        <title>Genome- and Community-Level Interaction Insights into Carbon Utilization and Element Cycling Functions of Hydrothermarchaeota in Hydrothermal Sediment.</title>
        <authorList>
            <person name="Zhou Z."/>
            <person name="Liu Y."/>
            <person name="Xu W."/>
            <person name="Pan J."/>
            <person name="Luo Z.H."/>
            <person name="Li M."/>
        </authorList>
    </citation>
    <scope>NUCLEOTIDE SEQUENCE [LARGE SCALE GENOMIC DNA]</scope>
    <source>
        <strain evidence="1">SpSt-783</strain>
    </source>
</reference>
<proteinExistence type="predicted"/>